<dbReference type="InterPro" id="IPR037231">
    <property type="entry name" value="NAP-like_sf"/>
</dbReference>
<dbReference type="Gene3D" id="3.30.1120.90">
    <property type="entry name" value="Nucleosome assembly protein"/>
    <property type="match status" value="1"/>
</dbReference>
<dbReference type="SUPFAM" id="SSF81606">
    <property type="entry name" value="PP2C-like"/>
    <property type="match status" value="1"/>
</dbReference>
<dbReference type="InterPro" id="IPR002164">
    <property type="entry name" value="NAP_family"/>
</dbReference>
<dbReference type="Pfam" id="PF00481">
    <property type="entry name" value="PP2C"/>
    <property type="match status" value="1"/>
</dbReference>
<dbReference type="SMART" id="SM00332">
    <property type="entry name" value="PP2Cc"/>
    <property type="match status" value="1"/>
</dbReference>
<evidence type="ECO:0000256" key="4">
    <source>
        <dbReference type="ARBA" id="ARBA00009947"/>
    </source>
</evidence>
<evidence type="ECO:0000256" key="16">
    <source>
        <dbReference type="RuleBase" id="RU003465"/>
    </source>
</evidence>
<keyword evidence="20" id="KW-1185">Reference proteome</keyword>
<evidence type="ECO:0000256" key="12">
    <source>
        <dbReference type="ARBA" id="ARBA00023004"/>
    </source>
</evidence>
<feature type="compositionally biased region" description="Acidic residues" evidence="17">
    <location>
        <begin position="496"/>
        <end position="523"/>
    </location>
</feature>
<dbReference type="PROSITE" id="PS01032">
    <property type="entry name" value="PPM_1"/>
    <property type="match status" value="1"/>
</dbReference>
<keyword evidence="11" id="KW-0560">Oxidoreductase</keyword>
<dbReference type="GO" id="GO:0006334">
    <property type="term" value="P:nucleosome assembly"/>
    <property type="evidence" value="ECO:0007669"/>
    <property type="project" value="InterPro"/>
</dbReference>
<dbReference type="InterPro" id="IPR000222">
    <property type="entry name" value="PP2C_BS"/>
</dbReference>
<dbReference type="InterPro" id="IPR005708">
    <property type="entry name" value="Homogentis_dOase"/>
</dbReference>
<evidence type="ECO:0000256" key="17">
    <source>
        <dbReference type="SAM" id="MobiDB-lite"/>
    </source>
</evidence>
<gene>
    <name evidence="19" type="ORF">BZG36_00442</name>
</gene>
<dbReference type="PROSITE" id="PS51746">
    <property type="entry name" value="PPM_2"/>
    <property type="match status" value="1"/>
</dbReference>
<dbReference type="CDD" id="cd00143">
    <property type="entry name" value="PP2Cc"/>
    <property type="match status" value="1"/>
</dbReference>
<evidence type="ECO:0000256" key="10">
    <source>
        <dbReference type="ARBA" id="ARBA00022964"/>
    </source>
</evidence>
<evidence type="ECO:0000256" key="3">
    <source>
        <dbReference type="ARBA" id="ARBA00007757"/>
    </source>
</evidence>
<evidence type="ECO:0000256" key="6">
    <source>
        <dbReference type="ARBA" id="ARBA00022723"/>
    </source>
</evidence>
<evidence type="ECO:0000259" key="18">
    <source>
        <dbReference type="PROSITE" id="PS51746"/>
    </source>
</evidence>
<proteinExistence type="inferred from homology"/>
<evidence type="ECO:0000313" key="19">
    <source>
        <dbReference type="EMBL" id="OZJ06606.1"/>
    </source>
</evidence>
<comment type="pathway">
    <text evidence="2">Amino-acid degradation; L-phenylalanine degradation; acetoacetate and fumarate from L-phenylalanine: step 4/6.</text>
</comment>
<evidence type="ECO:0000256" key="13">
    <source>
        <dbReference type="ARBA" id="ARBA00023232"/>
    </source>
</evidence>
<feature type="binding site" evidence="15">
    <location>
        <position position="888"/>
    </location>
    <ligand>
        <name>Fe cation</name>
        <dbReference type="ChEBI" id="CHEBI:24875"/>
    </ligand>
</feature>
<dbReference type="GO" id="GO:0005634">
    <property type="term" value="C:nucleus"/>
    <property type="evidence" value="ECO:0007669"/>
    <property type="project" value="InterPro"/>
</dbReference>
<evidence type="ECO:0000256" key="11">
    <source>
        <dbReference type="ARBA" id="ARBA00023002"/>
    </source>
</evidence>
<name>A0A261Y7K4_9FUNG</name>
<evidence type="ECO:0000256" key="14">
    <source>
        <dbReference type="PIRSR" id="PIRSR605708-1"/>
    </source>
</evidence>
<dbReference type="InterPro" id="IPR036457">
    <property type="entry name" value="PPM-type-like_dom_sf"/>
</dbReference>
<dbReference type="GO" id="GO:0004411">
    <property type="term" value="F:homogentisate 1,2-dioxygenase activity"/>
    <property type="evidence" value="ECO:0007669"/>
    <property type="project" value="UniProtKB-EC"/>
</dbReference>
<dbReference type="PANTHER" id="PTHR11056">
    <property type="entry name" value="HOMOGENTISATE 1,2-DIOXYGENASE"/>
    <property type="match status" value="1"/>
</dbReference>
<feature type="region of interest" description="Disordered" evidence="17">
    <location>
        <begin position="276"/>
        <end position="299"/>
    </location>
</feature>
<comment type="cofactor">
    <cofactor evidence="1 15">
        <name>Fe cation</name>
        <dbReference type="ChEBI" id="CHEBI:24875"/>
    </cofactor>
</comment>
<dbReference type="Gene3D" id="3.60.40.10">
    <property type="entry name" value="PPM-type phosphatase domain"/>
    <property type="match status" value="1"/>
</dbReference>
<dbReference type="PANTHER" id="PTHR11056:SF0">
    <property type="entry name" value="HOMOGENTISATE 1,2-DIOXYGENASE"/>
    <property type="match status" value="1"/>
</dbReference>
<feature type="compositionally biased region" description="Basic and acidic residues" evidence="17">
    <location>
        <begin position="280"/>
        <end position="289"/>
    </location>
</feature>
<dbReference type="Gene3D" id="1.20.5.1500">
    <property type="match status" value="1"/>
</dbReference>
<feature type="domain" description="PPM-type phosphatase" evidence="18">
    <location>
        <begin position="1000"/>
        <end position="1338"/>
    </location>
</feature>
<feature type="active site" description="Proton acceptor" evidence="14">
    <location>
        <position position="845"/>
    </location>
</feature>
<evidence type="ECO:0000256" key="15">
    <source>
        <dbReference type="PIRSR" id="PIRSR605708-2"/>
    </source>
</evidence>
<evidence type="ECO:0000256" key="9">
    <source>
        <dbReference type="ARBA" id="ARBA00022912"/>
    </source>
</evidence>
<dbReference type="InterPro" id="IPR007361">
    <property type="entry name" value="DUF427"/>
</dbReference>
<comment type="similarity">
    <text evidence="4">Belongs to the nucleosome assembly protein (NAP) family.</text>
</comment>
<feature type="binding site" evidence="15">
    <location>
        <position position="894"/>
    </location>
    <ligand>
        <name>Fe cation</name>
        <dbReference type="ChEBI" id="CHEBI:24875"/>
    </ligand>
</feature>
<feature type="binding site" evidence="15">
    <location>
        <position position="903"/>
    </location>
    <ligand>
        <name>homogentisate</name>
        <dbReference type="ChEBI" id="CHEBI:16169"/>
    </ligand>
</feature>
<keyword evidence="8" id="KW-0828">Tyrosine catabolism</keyword>
<evidence type="ECO:0000256" key="2">
    <source>
        <dbReference type="ARBA" id="ARBA00004704"/>
    </source>
</evidence>
<comment type="similarity">
    <text evidence="3">Belongs to the homogentisate dioxygenase family.</text>
</comment>
<keyword evidence="9 16" id="KW-0904">Protein phosphatase</keyword>
<protein>
    <recommendedName>
        <fullName evidence="5">homogentisate 1,2-dioxygenase</fullName>
        <ecNumber evidence="5">1.13.11.5</ecNumber>
    </recommendedName>
</protein>
<dbReference type="InterPro" id="IPR014710">
    <property type="entry name" value="RmlC-like_jellyroll"/>
</dbReference>
<dbReference type="Pfam" id="PF00956">
    <property type="entry name" value="NAP"/>
    <property type="match status" value="1"/>
</dbReference>
<dbReference type="Pfam" id="PF04209">
    <property type="entry name" value="HgmA_C"/>
    <property type="match status" value="1"/>
</dbReference>
<dbReference type="GO" id="GO:0004721">
    <property type="term" value="F:phosphoprotein phosphatase activity"/>
    <property type="evidence" value="ECO:0007669"/>
    <property type="project" value="UniProtKB-KW"/>
</dbReference>
<comment type="caution">
    <text evidence="19">The sequence shown here is derived from an EMBL/GenBank/DDBJ whole genome shotgun (WGS) entry which is preliminary data.</text>
</comment>
<dbReference type="InterPro" id="IPR038694">
    <property type="entry name" value="DUF427_sf"/>
</dbReference>
<dbReference type="InterPro" id="IPR001932">
    <property type="entry name" value="PPM-type_phosphatase-like_dom"/>
</dbReference>
<dbReference type="Pfam" id="PF20510">
    <property type="entry name" value="HgmA_N"/>
    <property type="match status" value="1"/>
</dbReference>
<dbReference type="GO" id="GO:0006559">
    <property type="term" value="P:L-phenylalanine catabolic process"/>
    <property type="evidence" value="ECO:0007669"/>
    <property type="project" value="UniProtKB-UniPathway"/>
</dbReference>
<evidence type="ECO:0000256" key="7">
    <source>
        <dbReference type="ARBA" id="ARBA00022801"/>
    </source>
</evidence>
<dbReference type="SUPFAM" id="SSF143113">
    <property type="entry name" value="NAP-like"/>
    <property type="match status" value="1"/>
</dbReference>
<feature type="binding site" evidence="15">
    <location>
        <position position="924"/>
    </location>
    <ligand>
        <name>Fe cation</name>
        <dbReference type="ChEBI" id="CHEBI:24875"/>
    </ligand>
</feature>
<comment type="similarity">
    <text evidence="16">Belongs to the PP2C family.</text>
</comment>
<feature type="region of interest" description="Disordered" evidence="17">
    <location>
        <begin position="496"/>
        <end position="540"/>
    </location>
</feature>
<evidence type="ECO:0000313" key="20">
    <source>
        <dbReference type="Proteomes" id="UP000242875"/>
    </source>
</evidence>
<keyword evidence="13" id="KW-0585">Phenylalanine catabolism</keyword>
<dbReference type="CDD" id="cd07000">
    <property type="entry name" value="cupin_HGO_N"/>
    <property type="match status" value="1"/>
</dbReference>
<evidence type="ECO:0000256" key="8">
    <source>
        <dbReference type="ARBA" id="ARBA00022878"/>
    </source>
</evidence>
<dbReference type="EMBL" id="MVBO01000002">
    <property type="protein sequence ID" value="OZJ06606.1"/>
    <property type="molecule type" value="Genomic_DNA"/>
</dbReference>
<dbReference type="GO" id="GO:0006572">
    <property type="term" value="P:L-tyrosine catabolic process"/>
    <property type="evidence" value="ECO:0007669"/>
    <property type="project" value="UniProtKB-KW"/>
</dbReference>
<dbReference type="Gene3D" id="2.170.150.40">
    <property type="entry name" value="Domain of unknown function (DUF427)"/>
    <property type="match status" value="1"/>
</dbReference>
<dbReference type="NCBIfam" id="TIGR01015">
    <property type="entry name" value="hmgA"/>
    <property type="match status" value="1"/>
</dbReference>
<dbReference type="OrthoDB" id="1689029at2759"/>
<feature type="binding site" evidence="15">
    <location>
        <position position="924"/>
    </location>
    <ligand>
        <name>homogentisate</name>
        <dbReference type="ChEBI" id="CHEBI:16169"/>
    </ligand>
</feature>
<dbReference type="Proteomes" id="UP000242875">
    <property type="component" value="Unassembled WGS sequence"/>
</dbReference>
<sequence length="1369" mass="154466">MPTKKENVWNYPRPPAIEPTSRRLRVLYDGISIADTTQAYRILETTHPPTYYLPPDDIKMECFAKNKKSSYCEWKGTAHYYDVKIGDKVISGRVWGYAHPNAKYAAIKDYLSFYASPFECYVDDEKVETQEGDFYGGWITSDIEGKMKGGPGTWGWLSTLFIDHLATSMEGTSLEARFRTLAHGRISDNRTSAPFAMFESLPPRVRSRVYGLSVLQDQQVELDNKFAAEVLALEKKYADLYKPLYAKRAAIVAGTQEPSVAEITQGKQIVEQQRVNDLGEAPKQDKNEDVSAVTGEDEDTSKGIPHFWLTVLQNHPRTNEFIFDRDDDALKYLVDIRTSITEGKPGFQLEFEFDDAQNPYFTNKVLTKTYYYRDQPSYGGDWVYDRAEGTEIKWNEGKDLTVIVESKKQRHKGTNKTRVIKRTVPTDSFFNFFTPPSAPQLGDVLVDDDDDIEGLEEKLDADYELGEEFKEKIIPRALDWYTGRALLFEDVDLDDCEDDLYDDEDDEFYEEEEEEEEDDDEDEAQPRREGEQPDCKQSPTSTMAFEATFTNSKDPNTYFEGFGNHFSSEALPNALPKGQNTPQKCPYNLYAEQLSGTAFTVGRPHNQRSWFYRIRPSVCHQPFEPYPHMTNEFISDFQHAPNVEITPNQLRWSPFEMTSKSDKVTFIDGLKTLAGAGNPSTRHGVAIHVYMANTSMTNSAFYNADGDWLIVPQQGRLDILTEFGPMSVAPNEICVIQRGIRFQINLPDGPSRGYILEVFDGHFELPDLGPIGANGLANPRDFLTPTAKYEDKQVEYRIISKFMGGLFVAKQDHSPFDVVAWHGNYAPYKYDLVKFCVINSVSFDHIDPSIFTVLTCKSAFPGTAIADFVIFSPRWAVQEHTLRPPYFHRNCMSEFMGLILGDYEGKTGEFLPGGASLHSMMTPHGPDTGAFEKASTGDLKPVRVAEGTQAFMFESSLMLAVTKWGLIDCEKIKQAIPQLTKSELSIGDFLRIHLARSRQLIGIRSTRGTREYNEDRYRVGSLDLRGHQLGPDRLAGTAYFGIFDGHGGPRVADWLAANLHKQIENCNPQDVPVIMQKLRKLGGYFRRFPIPSALKNLMDEKTMSTTATPDTPLTLEQRLYIAYLSGDLSCIQSIPEHANDMYTSSTNTPPSVNKLKKKLEGEGSTASLAVLEPLDDKPFWESRNLQCTVAHVGDTNWHRILLCETTKGEAIPLTSMDHHPDAVAEHERLRRYAGFVTTDSYGDSRILGMLQTSRAIGDAKLKKFGVTSEPDVTRRQLRGQEAAFLVLTTDGVGSVLSNQEIVDVVKQYDDPSVAAVKLTDFCEQLGAEDNQTAIVVRLAGWGKPMPDLTKDLRKYKSEEGSIMARRQAW</sequence>
<keyword evidence="10" id="KW-0223">Dioxygenase</keyword>
<organism evidence="19 20">
    <name type="scientific">Bifiguratus adelaidae</name>
    <dbReference type="NCBI Taxonomy" id="1938954"/>
    <lineage>
        <taxon>Eukaryota</taxon>
        <taxon>Fungi</taxon>
        <taxon>Fungi incertae sedis</taxon>
        <taxon>Mucoromycota</taxon>
        <taxon>Mucoromycotina</taxon>
        <taxon>Endogonomycetes</taxon>
        <taxon>Endogonales</taxon>
        <taxon>Endogonales incertae sedis</taxon>
        <taxon>Bifiguratus</taxon>
    </lineage>
</organism>
<reference evidence="19 20" key="1">
    <citation type="journal article" date="2017" name="Mycologia">
        <title>Bifiguratus adelaidae, gen. et sp. nov., a new member of Mucoromycotina in endophytic and soil-dwelling habitats.</title>
        <authorList>
            <person name="Torres-Cruz T.J."/>
            <person name="Billingsley Tobias T.L."/>
            <person name="Almatruk M."/>
            <person name="Hesse C."/>
            <person name="Kuske C.R."/>
            <person name="Desiro A."/>
            <person name="Benucci G.M."/>
            <person name="Bonito G."/>
            <person name="Stajich J.E."/>
            <person name="Dunlap C."/>
            <person name="Arnold A.E."/>
            <person name="Porras-Alfaro A."/>
        </authorList>
    </citation>
    <scope>NUCLEOTIDE SEQUENCE [LARGE SCALE GENOMIC DNA]</scope>
    <source>
        <strain evidence="19 20">AZ0501</strain>
    </source>
</reference>
<dbReference type="UniPathway" id="UPA00139">
    <property type="reaction ID" value="UER00339"/>
</dbReference>
<dbReference type="GO" id="GO:0005737">
    <property type="term" value="C:cytoplasm"/>
    <property type="evidence" value="ECO:0007669"/>
    <property type="project" value="TreeGrafter"/>
</dbReference>
<evidence type="ECO:0000256" key="1">
    <source>
        <dbReference type="ARBA" id="ARBA00001962"/>
    </source>
</evidence>
<dbReference type="InterPro" id="IPR011051">
    <property type="entry name" value="RmlC_Cupin_sf"/>
</dbReference>
<evidence type="ECO:0000256" key="5">
    <source>
        <dbReference type="ARBA" id="ARBA00013127"/>
    </source>
</evidence>
<dbReference type="EC" id="1.13.11.5" evidence="5"/>
<dbReference type="Gene3D" id="2.60.120.10">
    <property type="entry name" value="Jelly Rolls"/>
    <property type="match status" value="1"/>
</dbReference>
<dbReference type="SUPFAM" id="SSF51182">
    <property type="entry name" value="RmlC-like cupins"/>
    <property type="match status" value="1"/>
</dbReference>
<accession>A0A261Y7K4</accession>
<dbReference type="InterPro" id="IPR046452">
    <property type="entry name" value="HgmA_N"/>
</dbReference>
<feature type="compositionally biased region" description="Basic and acidic residues" evidence="17">
    <location>
        <begin position="524"/>
        <end position="534"/>
    </location>
</feature>
<dbReference type="InterPro" id="IPR046451">
    <property type="entry name" value="HgmA_C"/>
</dbReference>
<keyword evidence="6 15" id="KW-0479">Metal-binding</keyword>
<dbReference type="FunFam" id="2.60.120.10:FF:000034">
    <property type="entry name" value="Homogentisate 1,2-dioxygenase"/>
    <property type="match status" value="1"/>
</dbReference>
<keyword evidence="7 16" id="KW-0378">Hydrolase</keyword>
<dbReference type="GO" id="GO:0046872">
    <property type="term" value="F:metal ion binding"/>
    <property type="evidence" value="ECO:0007669"/>
    <property type="project" value="UniProtKB-KW"/>
</dbReference>
<keyword evidence="12 15" id="KW-0408">Iron</keyword>
<dbReference type="FunFam" id="1.20.5.1500:FF:000001">
    <property type="entry name" value="Nucleosome assembly protein 1-like 1"/>
    <property type="match status" value="1"/>
</dbReference>
<dbReference type="Pfam" id="PF04248">
    <property type="entry name" value="NTP_transf_9"/>
    <property type="match status" value="1"/>
</dbReference>